<evidence type="ECO:0000313" key="8">
    <source>
        <dbReference type="EMBL" id="KAJ5432981.1"/>
    </source>
</evidence>
<evidence type="ECO:0000256" key="3">
    <source>
        <dbReference type="ARBA" id="ARBA00022989"/>
    </source>
</evidence>
<protein>
    <recommendedName>
        <fullName evidence="7">SUN domain-containing protein</fullName>
    </recommendedName>
</protein>
<dbReference type="GO" id="GO:0034993">
    <property type="term" value="C:meiotic nuclear membrane microtubule tethering complex"/>
    <property type="evidence" value="ECO:0007669"/>
    <property type="project" value="TreeGrafter"/>
</dbReference>
<dbReference type="GO" id="GO:0043495">
    <property type="term" value="F:protein-membrane adaptor activity"/>
    <property type="evidence" value="ECO:0007669"/>
    <property type="project" value="TreeGrafter"/>
</dbReference>
<name>A0AAD6BTM4_9EURO</name>
<dbReference type="PANTHER" id="PTHR12911:SF8">
    <property type="entry name" value="KLAROID PROTEIN-RELATED"/>
    <property type="match status" value="1"/>
</dbReference>
<dbReference type="AlphaFoldDB" id="A0AAD6BTM4"/>
<keyword evidence="9" id="KW-1185">Reference proteome</keyword>
<evidence type="ECO:0000256" key="1">
    <source>
        <dbReference type="ARBA" id="ARBA00004370"/>
    </source>
</evidence>
<dbReference type="RefSeq" id="XP_056760273.1">
    <property type="nucleotide sequence ID" value="XM_056915519.1"/>
</dbReference>
<dbReference type="PANTHER" id="PTHR12911">
    <property type="entry name" value="SAD1/UNC-84-LIKE PROTEIN-RELATED"/>
    <property type="match status" value="1"/>
</dbReference>
<dbReference type="Gene3D" id="2.60.120.260">
    <property type="entry name" value="Galactose-binding domain-like"/>
    <property type="match status" value="1"/>
</dbReference>
<dbReference type="PROSITE" id="PS51469">
    <property type="entry name" value="SUN"/>
    <property type="match status" value="1"/>
</dbReference>
<keyword evidence="2 6" id="KW-0812">Transmembrane</keyword>
<evidence type="ECO:0000256" key="2">
    <source>
        <dbReference type="ARBA" id="ARBA00022692"/>
    </source>
</evidence>
<evidence type="ECO:0000256" key="6">
    <source>
        <dbReference type="SAM" id="Phobius"/>
    </source>
</evidence>
<comment type="subcellular location">
    <subcellularLocation>
        <location evidence="1">Membrane</location>
    </subcellularLocation>
</comment>
<dbReference type="InterPro" id="IPR045119">
    <property type="entry name" value="SUN1-5"/>
</dbReference>
<organism evidence="8 9">
    <name type="scientific">Penicillium daleae</name>
    <dbReference type="NCBI Taxonomy" id="63821"/>
    <lineage>
        <taxon>Eukaryota</taxon>
        <taxon>Fungi</taxon>
        <taxon>Dikarya</taxon>
        <taxon>Ascomycota</taxon>
        <taxon>Pezizomycotina</taxon>
        <taxon>Eurotiomycetes</taxon>
        <taxon>Eurotiomycetidae</taxon>
        <taxon>Eurotiales</taxon>
        <taxon>Aspergillaceae</taxon>
        <taxon>Penicillium</taxon>
    </lineage>
</organism>
<sequence length="714" mass="79608">MAPKGTRRRQKGYASEPEDEESVENLLDFVPGPTLPAVPIANSWNYGATSGTGLPRKMALQPALDANRMAKRINAGLDMAEKRSVSPPSRKISNGNLEPLGTRYRKTAAKNPGPVPRKTKRQPTPDQTQLTHTLHDATTSPPGSDVTLSPPVAQTVSTDSSSPVDPPLPRRLSGSSNEPLYPSPLKRRGNRNTDAIVRSTPDRQSSVDNASEVSWNLERDIHEDDLQRTRPSKYRGEPHGQNITKPPRRPSGLSMIQDTILEEEEEQSELLSQPPRKIQPVFETEAVPPSVEWDAPVRTIIPQEYESRPISAGSTAGSRRESLAQQIWTAMSSQQPGSRTNIPFTPKRRIKWLRVILILFLPLALVYAFLYQDEILQNLQTDALTRIRWCVPFGRSPIDFSSNGTDSAAFHGLQYKVKNMNSQVSSLSREIGSLRSELAQSPRTTAIIDPGRPTKPVPRINFLSPALGALVDPSVERTSPTAGQKLSRPQKAFQWVFGTQYGVRTPPPPVTALEPWSDAGDCWCGTPRDGVTQLSVVLQHPIVPEEFVVEHIPFGTTLDPYAAPKDIEVWAHYGVFPSSKLKVEEESEPSLTWSHLNPWRSEAREAKESGLTKADNTVPVTKDTLPLVVMSTLRIANKGVPESEYSNDLTLGRDFYRIGKMRYDIYGEDNVQRFQFDGIIEIPHLRVDQLTFRMTSNWGSNRTCIYRFKLHGHL</sequence>
<evidence type="ECO:0000256" key="4">
    <source>
        <dbReference type="ARBA" id="ARBA00023136"/>
    </source>
</evidence>
<evidence type="ECO:0000256" key="5">
    <source>
        <dbReference type="SAM" id="MobiDB-lite"/>
    </source>
</evidence>
<dbReference type="EMBL" id="JAPVEA010000009">
    <property type="protein sequence ID" value="KAJ5432981.1"/>
    <property type="molecule type" value="Genomic_DNA"/>
</dbReference>
<evidence type="ECO:0000313" key="9">
    <source>
        <dbReference type="Proteomes" id="UP001213681"/>
    </source>
</evidence>
<dbReference type="GeneID" id="81605762"/>
<evidence type="ECO:0000259" key="7">
    <source>
        <dbReference type="PROSITE" id="PS51469"/>
    </source>
</evidence>
<feature type="compositionally biased region" description="Basic and acidic residues" evidence="5">
    <location>
        <begin position="217"/>
        <end position="238"/>
    </location>
</feature>
<dbReference type="Pfam" id="PF07738">
    <property type="entry name" value="Sad1_UNC"/>
    <property type="match status" value="1"/>
</dbReference>
<gene>
    <name evidence="8" type="ORF">N7458_012137</name>
</gene>
<dbReference type="InterPro" id="IPR012919">
    <property type="entry name" value="SUN_dom"/>
</dbReference>
<feature type="compositionally biased region" description="Polar residues" evidence="5">
    <location>
        <begin position="122"/>
        <end position="142"/>
    </location>
</feature>
<keyword evidence="3 6" id="KW-1133">Transmembrane helix</keyword>
<reference evidence="8" key="2">
    <citation type="journal article" date="2023" name="IMA Fungus">
        <title>Comparative genomic study of the Penicillium genus elucidates a diverse pangenome and 15 lateral gene transfer events.</title>
        <authorList>
            <person name="Petersen C."/>
            <person name="Sorensen T."/>
            <person name="Nielsen M.R."/>
            <person name="Sondergaard T.E."/>
            <person name="Sorensen J.L."/>
            <person name="Fitzpatrick D.A."/>
            <person name="Frisvad J.C."/>
            <person name="Nielsen K.L."/>
        </authorList>
    </citation>
    <scope>NUCLEOTIDE SEQUENCE</scope>
    <source>
        <strain evidence="8">IBT 16125</strain>
    </source>
</reference>
<keyword evidence="4 6" id="KW-0472">Membrane</keyword>
<comment type="caution">
    <text evidence="8">The sequence shown here is derived from an EMBL/GenBank/DDBJ whole genome shotgun (WGS) entry which is preliminary data.</text>
</comment>
<reference evidence="8" key="1">
    <citation type="submission" date="2022-12" db="EMBL/GenBank/DDBJ databases">
        <authorList>
            <person name="Petersen C."/>
        </authorList>
    </citation>
    <scope>NUCLEOTIDE SEQUENCE</scope>
    <source>
        <strain evidence="8">IBT 16125</strain>
    </source>
</reference>
<feature type="region of interest" description="Disordered" evidence="5">
    <location>
        <begin position="78"/>
        <end position="252"/>
    </location>
</feature>
<accession>A0AAD6BTM4</accession>
<feature type="transmembrane region" description="Helical" evidence="6">
    <location>
        <begin position="352"/>
        <end position="371"/>
    </location>
</feature>
<feature type="region of interest" description="Disordered" evidence="5">
    <location>
        <begin position="1"/>
        <end position="23"/>
    </location>
</feature>
<feature type="domain" description="SUN" evidence="7">
    <location>
        <begin position="470"/>
        <end position="714"/>
    </location>
</feature>
<feature type="compositionally biased region" description="Basic residues" evidence="5">
    <location>
        <begin position="1"/>
        <end position="11"/>
    </location>
</feature>
<feature type="compositionally biased region" description="Polar residues" evidence="5">
    <location>
        <begin position="202"/>
        <end position="214"/>
    </location>
</feature>
<proteinExistence type="predicted"/>
<dbReference type="Proteomes" id="UP001213681">
    <property type="component" value="Unassembled WGS sequence"/>
</dbReference>